<gene>
    <name evidence="2" type="ORF">Cadr_000005207</name>
</gene>
<feature type="compositionally biased region" description="Gly residues" evidence="1">
    <location>
        <begin position="772"/>
        <end position="781"/>
    </location>
</feature>
<evidence type="ECO:0000256" key="1">
    <source>
        <dbReference type="SAM" id="MobiDB-lite"/>
    </source>
</evidence>
<dbReference type="EMBL" id="JWIN03000006">
    <property type="protein sequence ID" value="KAB1277240.1"/>
    <property type="molecule type" value="Genomic_DNA"/>
</dbReference>
<organism evidence="2 3">
    <name type="scientific">Camelus dromedarius</name>
    <name type="common">Dromedary</name>
    <name type="synonym">Arabian camel</name>
    <dbReference type="NCBI Taxonomy" id="9838"/>
    <lineage>
        <taxon>Eukaryota</taxon>
        <taxon>Metazoa</taxon>
        <taxon>Chordata</taxon>
        <taxon>Craniata</taxon>
        <taxon>Vertebrata</taxon>
        <taxon>Euteleostomi</taxon>
        <taxon>Mammalia</taxon>
        <taxon>Eutheria</taxon>
        <taxon>Laurasiatheria</taxon>
        <taxon>Artiodactyla</taxon>
        <taxon>Tylopoda</taxon>
        <taxon>Camelidae</taxon>
        <taxon>Camelus</taxon>
    </lineage>
</organism>
<evidence type="ECO:0000313" key="3">
    <source>
        <dbReference type="Proteomes" id="UP000299084"/>
    </source>
</evidence>
<feature type="compositionally biased region" description="Basic and acidic residues" evidence="1">
    <location>
        <begin position="418"/>
        <end position="432"/>
    </location>
</feature>
<comment type="caution">
    <text evidence="2">The sequence shown here is derived from an EMBL/GenBank/DDBJ whole genome shotgun (WGS) entry which is preliminary data.</text>
</comment>
<dbReference type="AlphaFoldDB" id="A0A5N4E1T7"/>
<feature type="region of interest" description="Disordered" evidence="1">
    <location>
        <begin position="418"/>
        <end position="438"/>
    </location>
</feature>
<sequence length="796" mass="85444">MVLEGLKLEAENKHLTDSTGTLRGAMPWTRIRIWVGFSGSSASTSGGRRGRAGRGRKRGMLGWILSCSGKESAERVGKGIKCAVERWLSKLEPTSESPAGPRPRFLVGGLGRWGSPSPDPLTEEVMLELSYWDKTGQVGGELGLEEQMDTQLRLVMEGSVEGLPGGQAGMGGVAGGVDWGRGVAVPSRVVTGAGMIHKELHYTRLGGRGEAASCESGSGPDGEGHVAHVNCLRVCAVDWGVPRRSGGSLRAGWMGAPRRSGGSLRAGWMVHLWESRLGAMQVVVQAPEDAGYRVMSVEEPDQWAVGSVAVLDDGDFVAATKERGRWFNKAAMNSRFTLSLRHLSWQAVGYEEECQEYTQWSGDTSTGGGGGGVGPRRRGDCVRGPGRSPMSRPFQREGVGDKEKECIQLPWTWRLRRGGRETPDEHGGRWRMTESGARSRGSRLTGSWKLKLWRSRHRLGWRHGFESHALRSRLDKTLGEDHRLGGAASVKCASVLQAGCWRGAPARFRESGGIQSFAQGTMLADDADEPQMLVTTRRQRRRDWRSAEIPLPARPGGSAIPEGPPGTARGPGGAWHFLGPRAFGLGHTFLRSPQDLLKSPHPDTAARMRASFCHSSFAMKSLLEGHLRGERRREDTEVEVISVLRSVLPTQAHTRATPHRPAQVGEGFREEGAPSLRQVLIAGKGEGLGSVDPAEGPPSDSELPVSHAAMALDAEPRSHRALQRHSELAVPPPLPSCCRGSRTKPAPALATSHPLGKQARAGCSALPLPPKGSGGWPGGSSGPADPHGASERAAWG</sequence>
<feature type="region of interest" description="Disordered" evidence="1">
    <location>
        <begin position="715"/>
        <end position="796"/>
    </location>
</feature>
<feature type="region of interest" description="Disordered" evidence="1">
    <location>
        <begin position="549"/>
        <end position="570"/>
    </location>
</feature>
<accession>A0A5N4E1T7</accession>
<reference evidence="2 3" key="1">
    <citation type="journal article" date="2019" name="Mol. Ecol. Resour.">
        <title>Improving Illumina assemblies with Hi-C and long reads: an example with the North African dromedary.</title>
        <authorList>
            <person name="Elbers J.P."/>
            <person name="Rogers M.F."/>
            <person name="Perelman P.L."/>
            <person name="Proskuryakova A.A."/>
            <person name="Serdyukova N.A."/>
            <person name="Johnson W.E."/>
            <person name="Horin P."/>
            <person name="Corander J."/>
            <person name="Murphy D."/>
            <person name="Burger P.A."/>
        </authorList>
    </citation>
    <scope>NUCLEOTIDE SEQUENCE [LARGE SCALE GENOMIC DNA]</scope>
    <source>
        <strain evidence="2">Drom800</strain>
        <tissue evidence="2">Blood</tissue>
    </source>
</reference>
<name>A0A5N4E1T7_CAMDR</name>
<feature type="compositionally biased region" description="Gly residues" evidence="1">
    <location>
        <begin position="365"/>
        <end position="374"/>
    </location>
</feature>
<keyword evidence="3" id="KW-1185">Reference proteome</keyword>
<dbReference type="Proteomes" id="UP000299084">
    <property type="component" value="Unassembled WGS sequence"/>
</dbReference>
<protein>
    <submittedName>
        <fullName evidence="2">Uncharacterized protein</fullName>
    </submittedName>
</protein>
<evidence type="ECO:0000313" key="2">
    <source>
        <dbReference type="EMBL" id="KAB1277240.1"/>
    </source>
</evidence>
<proteinExistence type="predicted"/>
<feature type="region of interest" description="Disordered" evidence="1">
    <location>
        <begin position="360"/>
        <end position="401"/>
    </location>
</feature>